<dbReference type="Proteomes" id="UP001324427">
    <property type="component" value="Unassembled WGS sequence"/>
</dbReference>
<name>A0AAV9JMC8_9PEZI</name>
<sequence length="376" mass="41795">MLGPEQVRVKRKRDETAPDTLIVEPHHKRAFTDNAVTQLQYVRQQNAEFSIAPGALSASSEEHMQWKQEALNHQPKEDVQLGGKAGRRTFHLTHARAGEGVKKTRKSKESNVATFVEKPIATTESAAVRDTARSAQDAAAVLPSDSRPLKRPGKGTAAATKARRALLDQQAQGTQPHEHIESLANDLHQFTLDELASAPKPKVTAVPRLSAARSRDIHQQRSSATATQIRDQEMTDDQDGDYVYETYVLAPSGGARAADADPTGDVGYLIITEDDQSIWEAYIEDEPSDKDWDTDDEDENAEDYYGADYPEDELASDDEFDRNAYGYRRNAGSDNEEYDEDTGTYSGDEEDGTMNPWRAKTSTQFAKYLEPKQSDD</sequence>
<proteinExistence type="inferred from homology"/>
<comment type="caution">
    <text evidence="4">The sequence shown here is derived from an EMBL/GenBank/DDBJ whole genome shotgun (WGS) entry which is preliminary data.</text>
</comment>
<feature type="compositionally biased region" description="Polar residues" evidence="2">
    <location>
        <begin position="220"/>
        <end position="229"/>
    </location>
</feature>
<accession>A0AAV9JMC8</accession>
<feature type="domain" description="Transcription factor Iwr1" evidence="3">
    <location>
        <begin position="240"/>
        <end position="313"/>
    </location>
</feature>
<evidence type="ECO:0000256" key="2">
    <source>
        <dbReference type="SAM" id="MobiDB-lite"/>
    </source>
</evidence>
<dbReference type="Pfam" id="PF08574">
    <property type="entry name" value="Iwr1"/>
    <property type="match status" value="1"/>
</dbReference>
<dbReference type="GO" id="GO:0005737">
    <property type="term" value="C:cytoplasm"/>
    <property type="evidence" value="ECO:0007669"/>
    <property type="project" value="TreeGrafter"/>
</dbReference>
<organism evidence="4 5">
    <name type="scientific">Oleoguttula mirabilis</name>
    <dbReference type="NCBI Taxonomy" id="1507867"/>
    <lineage>
        <taxon>Eukaryota</taxon>
        <taxon>Fungi</taxon>
        <taxon>Dikarya</taxon>
        <taxon>Ascomycota</taxon>
        <taxon>Pezizomycotina</taxon>
        <taxon>Dothideomycetes</taxon>
        <taxon>Dothideomycetidae</taxon>
        <taxon>Mycosphaerellales</taxon>
        <taxon>Teratosphaeriaceae</taxon>
        <taxon>Oleoguttula</taxon>
    </lineage>
</organism>
<dbReference type="InterPro" id="IPR040150">
    <property type="entry name" value="Iwr1"/>
</dbReference>
<comment type="similarity">
    <text evidence="1">Belongs to the IWR1/SLC7A6OS family.</text>
</comment>
<keyword evidence="5" id="KW-1185">Reference proteome</keyword>
<feature type="compositionally biased region" description="Acidic residues" evidence="2">
    <location>
        <begin position="284"/>
        <end position="302"/>
    </location>
</feature>
<reference evidence="4 5" key="1">
    <citation type="submission" date="2021-11" db="EMBL/GenBank/DDBJ databases">
        <title>Black yeast isolated from Biological Soil Crust.</title>
        <authorList>
            <person name="Kurbessoian T."/>
        </authorList>
    </citation>
    <scope>NUCLEOTIDE SEQUENCE [LARGE SCALE GENOMIC DNA]</scope>
    <source>
        <strain evidence="4 5">CCFEE 5522</strain>
    </source>
</reference>
<dbReference type="GO" id="GO:0006606">
    <property type="term" value="P:protein import into nucleus"/>
    <property type="evidence" value="ECO:0007669"/>
    <property type="project" value="InterPro"/>
</dbReference>
<dbReference type="InterPro" id="IPR013883">
    <property type="entry name" value="TF_Iwr1_dom"/>
</dbReference>
<gene>
    <name evidence="4" type="ORF">LTR36_001893</name>
</gene>
<feature type="compositionally biased region" description="Acidic residues" evidence="2">
    <location>
        <begin position="334"/>
        <end position="352"/>
    </location>
</feature>
<evidence type="ECO:0000313" key="5">
    <source>
        <dbReference type="Proteomes" id="UP001324427"/>
    </source>
</evidence>
<feature type="compositionally biased region" description="Acidic residues" evidence="2">
    <location>
        <begin position="309"/>
        <end position="320"/>
    </location>
</feature>
<feature type="region of interest" description="Disordered" evidence="2">
    <location>
        <begin position="198"/>
        <end position="238"/>
    </location>
</feature>
<evidence type="ECO:0000313" key="4">
    <source>
        <dbReference type="EMBL" id="KAK4546675.1"/>
    </source>
</evidence>
<feature type="region of interest" description="Disordered" evidence="2">
    <location>
        <begin position="284"/>
        <end position="356"/>
    </location>
</feature>
<dbReference type="PANTHER" id="PTHR28063:SF1">
    <property type="entry name" value="RNA POLYMERASE II NUCLEAR LOCALIZATION PROTEIN IWR1"/>
    <property type="match status" value="1"/>
</dbReference>
<dbReference type="EMBL" id="JAVFHQ010000014">
    <property type="protein sequence ID" value="KAK4546675.1"/>
    <property type="molecule type" value="Genomic_DNA"/>
</dbReference>
<protein>
    <recommendedName>
        <fullName evidence="3">Transcription factor Iwr1 domain-containing protein</fullName>
    </recommendedName>
</protein>
<evidence type="ECO:0000259" key="3">
    <source>
        <dbReference type="Pfam" id="PF08574"/>
    </source>
</evidence>
<dbReference type="PANTHER" id="PTHR28063">
    <property type="entry name" value="RNA POLYMERASE II NUCLEAR LOCALIZATION PROTEIN IWR1"/>
    <property type="match status" value="1"/>
</dbReference>
<dbReference type="AlphaFoldDB" id="A0AAV9JMC8"/>
<evidence type="ECO:0000256" key="1">
    <source>
        <dbReference type="ARBA" id="ARBA00010218"/>
    </source>
</evidence>